<sequence length="69" mass="7994">MTKPKILEITLLIADYMNAIAQANTSRKRCTSTVSPSREVHFLQNFDPKVAILISVICYYHLYYEGREK</sequence>
<dbReference type="AlphaFoldDB" id="A0AAV4MAD8"/>
<gene>
    <name evidence="1" type="ORF">CEXT_111981</name>
</gene>
<name>A0AAV4MAD8_CAEEX</name>
<comment type="caution">
    <text evidence="1">The sequence shown here is derived from an EMBL/GenBank/DDBJ whole genome shotgun (WGS) entry which is preliminary data.</text>
</comment>
<reference evidence="1 2" key="1">
    <citation type="submission" date="2021-06" db="EMBL/GenBank/DDBJ databases">
        <title>Caerostris extrusa draft genome.</title>
        <authorList>
            <person name="Kono N."/>
            <person name="Arakawa K."/>
        </authorList>
    </citation>
    <scope>NUCLEOTIDE SEQUENCE [LARGE SCALE GENOMIC DNA]</scope>
</reference>
<evidence type="ECO:0000313" key="2">
    <source>
        <dbReference type="Proteomes" id="UP001054945"/>
    </source>
</evidence>
<dbReference type="Proteomes" id="UP001054945">
    <property type="component" value="Unassembled WGS sequence"/>
</dbReference>
<protein>
    <submittedName>
        <fullName evidence="1">Uncharacterized protein</fullName>
    </submittedName>
</protein>
<dbReference type="EMBL" id="BPLR01002003">
    <property type="protein sequence ID" value="GIX68840.1"/>
    <property type="molecule type" value="Genomic_DNA"/>
</dbReference>
<proteinExistence type="predicted"/>
<organism evidence="1 2">
    <name type="scientific">Caerostris extrusa</name>
    <name type="common">Bark spider</name>
    <name type="synonym">Caerostris bankana</name>
    <dbReference type="NCBI Taxonomy" id="172846"/>
    <lineage>
        <taxon>Eukaryota</taxon>
        <taxon>Metazoa</taxon>
        <taxon>Ecdysozoa</taxon>
        <taxon>Arthropoda</taxon>
        <taxon>Chelicerata</taxon>
        <taxon>Arachnida</taxon>
        <taxon>Araneae</taxon>
        <taxon>Araneomorphae</taxon>
        <taxon>Entelegynae</taxon>
        <taxon>Araneoidea</taxon>
        <taxon>Araneidae</taxon>
        <taxon>Caerostris</taxon>
    </lineage>
</organism>
<accession>A0AAV4MAD8</accession>
<keyword evidence="2" id="KW-1185">Reference proteome</keyword>
<evidence type="ECO:0000313" key="1">
    <source>
        <dbReference type="EMBL" id="GIX68840.1"/>
    </source>
</evidence>